<evidence type="ECO:0000256" key="6">
    <source>
        <dbReference type="ARBA" id="ARBA00023136"/>
    </source>
</evidence>
<name>A0A2N1PTD1_9BACT</name>
<proteinExistence type="inferred from homology"/>
<dbReference type="Pfam" id="PF00211">
    <property type="entry name" value="Guanylate_cyc"/>
    <property type="match status" value="1"/>
</dbReference>
<dbReference type="Pfam" id="PF01590">
    <property type="entry name" value="GAF"/>
    <property type="match status" value="1"/>
</dbReference>
<evidence type="ECO:0000259" key="8">
    <source>
        <dbReference type="PROSITE" id="PS50006"/>
    </source>
</evidence>
<dbReference type="Gene3D" id="3.30.450.40">
    <property type="match status" value="2"/>
</dbReference>
<keyword evidence="5 7" id="KW-1133">Transmembrane helix</keyword>
<dbReference type="CDD" id="cd07302">
    <property type="entry name" value="CHD"/>
    <property type="match status" value="1"/>
</dbReference>
<dbReference type="PANTHER" id="PTHR43081">
    <property type="entry name" value="ADENYLATE CYCLASE, TERMINAL-DIFFERENTIATION SPECIFIC-RELATED"/>
    <property type="match status" value="1"/>
</dbReference>
<evidence type="ECO:0000256" key="4">
    <source>
        <dbReference type="ARBA" id="ARBA00022692"/>
    </source>
</evidence>
<dbReference type="GO" id="GO:0035556">
    <property type="term" value="P:intracellular signal transduction"/>
    <property type="evidence" value="ECO:0007669"/>
    <property type="project" value="InterPro"/>
</dbReference>
<reference evidence="10 11" key="1">
    <citation type="journal article" date="2017" name="ISME J.">
        <title>Potential for microbial H2 and metal transformations associated with novel bacteria and archaea in deep terrestrial subsurface sediments.</title>
        <authorList>
            <person name="Hernsdorf A.W."/>
            <person name="Amano Y."/>
            <person name="Miyakawa K."/>
            <person name="Ise K."/>
            <person name="Suzuki Y."/>
            <person name="Anantharaman K."/>
            <person name="Probst A."/>
            <person name="Burstein D."/>
            <person name="Thomas B.C."/>
            <person name="Banfield J.F."/>
        </authorList>
    </citation>
    <scope>NUCLEOTIDE SEQUENCE [LARGE SCALE GENOMIC DNA]</scope>
    <source>
        <strain evidence="10">HGW-Wallbacteria-1</strain>
    </source>
</reference>
<evidence type="ECO:0000256" key="2">
    <source>
        <dbReference type="ARBA" id="ARBA00005381"/>
    </source>
</evidence>
<dbReference type="EMBL" id="PGXC01000002">
    <property type="protein sequence ID" value="PKK91593.1"/>
    <property type="molecule type" value="Genomic_DNA"/>
</dbReference>
<dbReference type="GO" id="GO:0030313">
    <property type="term" value="C:cell envelope"/>
    <property type="evidence" value="ECO:0007669"/>
    <property type="project" value="UniProtKB-SubCell"/>
</dbReference>
<evidence type="ECO:0000256" key="5">
    <source>
        <dbReference type="ARBA" id="ARBA00022989"/>
    </source>
</evidence>
<dbReference type="InterPro" id="IPR000253">
    <property type="entry name" value="FHA_dom"/>
</dbReference>
<feature type="domain" description="FHA" evidence="8">
    <location>
        <begin position="120"/>
        <end position="170"/>
    </location>
</feature>
<evidence type="ECO:0008006" key="12">
    <source>
        <dbReference type="Google" id="ProtNLM"/>
    </source>
</evidence>
<evidence type="ECO:0000259" key="9">
    <source>
        <dbReference type="PROSITE" id="PS50125"/>
    </source>
</evidence>
<dbReference type="SMART" id="SM00240">
    <property type="entry name" value="FHA"/>
    <property type="match status" value="1"/>
</dbReference>
<dbReference type="SUPFAM" id="SSF55073">
    <property type="entry name" value="Nucleotide cyclase"/>
    <property type="match status" value="1"/>
</dbReference>
<dbReference type="FunFam" id="3.30.70.1230:FF:000016">
    <property type="entry name" value="Adenylate/guanylate cyclase domain-containing protein"/>
    <property type="match status" value="1"/>
</dbReference>
<keyword evidence="6 7" id="KW-0472">Membrane</keyword>
<protein>
    <recommendedName>
        <fullName evidence="12">Adenylate cyclase</fullName>
    </recommendedName>
</protein>
<dbReference type="Proteomes" id="UP000233256">
    <property type="component" value="Unassembled WGS sequence"/>
</dbReference>
<sequence length="840" mass="92391">MHILLLSQPALYGLAGALVVALVLFTVIIMKNMKKNAKRNLTASADPQSTTARIDNIESPSRAVAVASSPAASSVGNSTARISSAPLEISADPDARSISVRFTTNSPERKTLYTVKKKRVTIGRVKDNDFVVSEPNISGHHAVLVLEDEGTYRLEDKGSTNGTTVNGVKITSQQLKSGDVVKFGPLEFCFLSEQESADAAMQEAGKLISKIQEQAPSQLSSNLQQLKSDYELLHDAITESKNLNRTTLIDKLSSFSTRIAVITNDYNKVERTQEMINTLFETSQVISSILDMEKLLNTLMDLVINVMKAERGFIMLKDEDSGTMVPRIARKMEQQIMGEGKEMLSRSIAEKALKEKKPILTTDAQEDPRFMSGQSVIAFNIRSVMVVPLTTKDDVIGVIYIDNREKAGAFTDSDLNFLTMFAAQAAVAIENAQLYASVENRINELSTIAEIIRAINSTLDLDKVLNLILDMTMDLIGVEKGSIVLLDEKRQKYFVRALKGDFKELYLGAKVSLGNSIAGKVASNGRSVMINKIDPNASNPGGLQKYTSLLAVALKIKDKVIGVLNLTDKKDGGKFSNNDLSLVESLAYQAAQACENARLYENVKDEERMRTNLTRFLSPDIVNQIIQTGDGELSLGGEKKTVTMLFTDLRNFTNTCEKMEPGLLVTTLNEYFSEMTEVIFEYGGTLDKFMGDAIMVLFGAPFGHPDDALRAVCTGWTMLEKLKLLHEKWQMEGKPQFEMGIGIHTGDVIAGNVGSVKRMEYTVIGRNVNRASRLESSNKEMGTSFLISKDTLEKVRDLVEVREAGAPHMKGIEVPEVVYEVTGLKPGAREKALESLKNPN</sequence>
<dbReference type="GO" id="GO:0006171">
    <property type="term" value="P:cAMP biosynthetic process"/>
    <property type="evidence" value="ECO:0007669"/>
    <property type="project" value="TreeGrafter"/>
</dbReference>
<accession>A0A2N1PTD1</accession>
<evidence type="ECO:0000313" key="11">
    <source>
        <dbReference type="Proteomes" id="UP000233256"/>
    </source>
</evidence>
<gene>
    <name evidence="10" type="ORF">CVV64_02665</name>
</gene>
<dbReference type="InterPro" id="IPR029016">
    <property type="entry name" value="GAF-like_dom_sf"/>
</dbReference>
<keyword evidence="3" id="KW-1003">Cell membrane</keyword>
<dbReference type="GO" id="GO:0004016">
    <property type="term" value="F:adenylate cyclase activity"/>
    <property type="evidence" value="ECO:0007669"/>
    <property type="project" value="UniProtKB-ARBA"/>
</dbReference>
<evidence type="ECO:0000256" key="1">
    <source>
        <dbReference type="ARBA" id="ARBA00004196"/>
    </source>
</evidence>
<dbReference type="InterPro" id="IPR050697">
    <property type="entry name" value="Adenylyl/Guanylyl_Cyclase_3/4"/>
</dbReference>
<feature type="domain" description="Guanylate cyclase" evidence="9">
    <location>
        <begin position="643"/>
        <end position="775"/>
    </location>
</feature>
<dbReference type="SMART" id="SM00065">
    <property type="entry name" value="GAF"/>
    <property type="match status" value="2"/>
</dbReference>
<keyword evidence="4 7" id="KW-0812">Transmembrane</keyword>
<evidence type="ECO:0000313" key="10">
    <source>
        <dbReference type="EMBL" id="PKK91593.1"/>
    </source>
</evidence>
<dbReference type="CDD" id="cd00060">
    <property type="entry name" value="FHA"/>
    <property type="match status" value="1"/>
</dbReference>
<dbReference type="InterPro" id="IPR029787">
    <property type="entry name" value="Nucleotide_cyclase"/>
</dbReference>
<dbReference type="InterPro" id="IPR003018">
    <property type="entry name" value="GAF"/>
</dbReference>
<dbReference type="Pfam" id="PF00498">
    <property type="entry name" value="FHA"/>
    <property type="match status" value="1"/>
</dbReference>
<dbReference type="SUPFAM" id="SSF55781">
    <property type="entry name" value="GAF domain-like"/>
    <property type="match status" value="2"/>
</dbReference>
<comment type="caution">
    <text evidence="10">The sequence shown here is derived from an EMBL/GenBank/DDBJ whole genome shotgun (WGS) entry which is preliminary data.</text>
</comment>
<dbReference type="PANTHER" id="PTHR43081:SF1">
    <property type="entry name" value="ADENYLATE CYCLASE, TERMINAL-DIFFERENTIATION SPECIFIC"/>
    <property type="match status" value="1"/>
</dbReference>
<dbReference type="Pfam" id="PF13185">
    <property type="entry name" value="GAF_2"/>
    <property type="match status" value="1"/>
</dbReference>
<dbReference type="Gene3D" id="2.60.200.20">
    <property type="match status" value="1"/>
</dbReference>
<dbReference type="Gene3D" id="3.30.70.1230">
    <property type="entry name" value="Nucleotide cyclase"/>
    <property type="match status" value="1"/>
</dbReference>
<feature type="transmembrane region" description="Helical" evidence="7">
    <location>
        <begin position="12"/>
        <end position="30"/>
    </location>
</feature>
<dbReference type="SUPFAM" id="SSF49879">
    <property type="entry name" value="SMAD/FHA domain"/>
    <property type="match status" value="1"/>
</dbReference>
<dbReference type="InterPro" id="IPR001054">
    <property type="entry name" value="A/G_cyclase"/>
</dbReference>
<dbReference type="AlphaFoldDB" id="A0A2N1PTD1"/>
<dbReference type="SMART" id="SM00044">
    <property type="entry name" value="CYCc"/>
    <property type="match status" value="1"/>
</dbReference>
<comment type="subcellular location">
    <subcellularLocation>
        <location evidence="1">Cell envelope</location>
    </subcellularLocation>
</comment>
<comment type="similarity">
    <text evidence="2">Belongs to the adenylyl cyclase class-3 family.</text>
</comment>
<dbReference type="InterPro" id="IPR008984">
    <property type="entry name" value="SMAD_FHA_dom_sf"/>
</dbReference>
<evidence type="ECO:0000256" key="3">
    <source>
        <dbReference type="ARBA" id="ARBA00022475"/>
    </source>
</evidence>
<dbReference type="PROSITE" id="PS50006">
    <property type="entry name" value="FHA_DOMAIN"/>
    <property type="match status" value="1"/>
</dbReference>
<evidence type="ECO:0000256" key="7">
    <source>
        <dbReference type="SAM" id="Phobius"/>
    </source>
</evidence>
<organism evidence="10 11">
    <name type="scientific">Candidatus Wallbacteria bacterium HGW-Wallbacteria-1</name>
    <dbReference type="NCBI Taxonomy" id="2013854"/>
    <lineage>
        <taxon>Bacteria</taxon>
        <taxon>Candidatus Walliibacteriota</taxon>
    </lineage>
</organism>
<dbReference type="PROSITE" id="PS50125">
    <property type="entry name" value="GUANYLATE_CYCLASE_2"/>
    <property type="match status" value="1"/>
</dbReference>